<dbReference type="GO" id="GO:0005525">
    <property type="term" value="F:GTP binding"/>
    <property type="evidence" value="ECO:0007669"/>
    <property type="project" value="UniProtKB-KW"/>
</dbReference>
<dbReference type="SMART" id="SM00178">
    <property type="entry name" value="SAR"/>
    <property type="match status" value="1"/>
</dbReference>
<dbReference type="PANTHER" id="PTHR11711">
    <property type="entry name" value="ADP RIBOSYLATION FACTOR-RELATED"/>
    <property type="match status" value="1"/>
</dbReference>
<dbReference type="Pfam" id="PF00025">
    <property type="entry name" value="Arf"/>
    <property type="match status" value="1"/>
</dbReference>
<feature type="binding site" evidence="4">
    <location>
        <position position="96"/>
    </location>
    <ligand>
        <name>GTP</name>
        <dbReference type="ChEBI" id="CHEBI:37565"/>
    </ligand>
</feature>
<dbReference type="SMART" id="SM00177">
    <property type="entry name" value="ARF"/>
    <property type="match status" value="1"/>
</dbReference>
<evidence type="ECO:0000256" key="1">
    <source>
        <dbReference type="ARBA" id="ARBA00010290"/>
    </source>
</evidence>
<comment type="similarity">
    <text evidence="1">Belongs to the small GTPase superfamily. Arf family.</text>
</comment>
<dbReference type="SUPFAM" id="SSF52540">
    <property type="entry name" value="P-loop containing nucleoside triphosphate hydrolases"/>
    <property type="match status" value="1"/>
</dbReference>
<organism evidence="5 6">
    <name type="scientific">Pneumocystis wakefieldiae</name>
    <dbReference type="NCBI Taxonomy" id="38082"/>
    <lineage>
        <taxon>Eukaryota</taxon>
        <taxon>Fungi</taxon>
        <taxon>Dikarya</taxon>
        <taxon>Ascomycota</taxon>
        <taxon>Taphrinomycotina</taxon>
        <taxon>Pneumocystomycetes</taxon>
        <taxon>Pneumocystaceae</taxon>
        <taxon>Pneumocystis</taxon>
    </lineage>
</organism>
<protein>
    <submittedName>
        <fullName evidence="5">Uncharacterized protein</fullName>
    </submittedName>
</protein>
<evidence type="ECO:0000256" key="4">
    <source>
        <dbReference type="PIRSR" id="PIRSR606689-1"/>
    </source>
</evidence>
<dbReference type="PROSITE" id="PS51417">
    <property type="entry name" value="ARF"/>
    <property type="match status" value="1"/>
</dbReference>
<dbReference type="InterPro" id="IPR006689">
    <property type="entry name" value="Small_GTPase_ARF/SAR"/>
</dbReference>
<dbReference type="EMBL" id="CP054534">
    <property type="protein sequence ID" value="QSL64704.1"/>
    <property type="molecule type" value="Genomic_DNA"/>
</dbReference>
<dbReference type="InterPro" id="IPR024156">
    <property type="entry name" value="Small_GTPase_ARF"/>
</dbReference>
<keyword evidence="3 4" id="KW-0342">GTP-binding</keyword>
<dbReference type="OrthoDB" id="2011769at2759"/>
<evidence type="ECO:0000256" key="2">
    <source>
        <dbReference type="ARBA" id="ARBA00022741"/>
    </source>
</evidence>
<dbReference type="GO" id="GO:0003924">
    <property type="term" value="F:GTPase activity"/>
    <property type="evidence" value="ECO:0007669"/>
    <property type="project" value="InterPro"/>
</dbReference>
<dbReference type="FunFam" id="3.40.50.300:FF:001166">
    <property type="entry name" value="ADP-ribosylation factor D"/>
    <property type="match status" value="1"/>
</dbReference>
<reference evidence="5" key="1">
    <citation type="submission" date="2020-06" db="EMBL/GenBank/DDBJ databases">
        <title>Genomes of multiple members of Pneumocystis genus reveal paths to human pathogen Pneumocystis jirovecii.</title>
        <authorList>
            <person name="Cisse O.H."/>
            <person name="Ma L."/>
            <person name="Dekker J."/>
            <person name="Khil P."/>
            <person name="Jo J."/>
            <person name="Brenchley J."/>
            <person name="Blair R."/>
            <person name="Pahar B."/>
            <person name="Chabe M."/>
            <person name="Van Rompay K.A."/>
            <person name="Keesler R."/>
            <person name="Sukura A."/>
            <person name="Hirsch V."/>
            <person name="Kutty G."/>
            <person name="Liu Y."/>
            <person name="Peng L."/>
            <person name="Chen J."/>
            <person name="Song J."/>
            <person name="Weissenbacher-Lang C."/>
            <person name="Xu J."/>
            <person name="Upham N.S."/>
            <person name="Stajich J.E."/>
            <person name="Cuomo C.A."/>
            <person name="Cushion M.T."/>
            <person name="Kovacs J.A."/>
        </authorList>
    </citation>
    <scope>NUCLEOTIDE SEQUENCE</scope>
    <source>
        <strain evidence="5">2A</strain>
    </source>
</reference>
<proteinExistence type="inferred from homology"/>
<gene>
    <name evidence="5" type="ORF">MERGE_002006</name>
</gene>
<evidence type="ECO:0000313" key="5">
    <source>
        <dbReference type="EMBL" id="QSL64704.1"/>
    </source>
</evidence>
<dbReference type="Gene3D" id="3.40.50.300">
    <property type="entry name" value="P-loop containing nucleotide triphosphate hydrolases"/>
    <property type="match status" value="1"/>
</dbReference>
<name>A0A899FWN4_9ASCO</name>
<dbReference type="Proteomes" id="UP000663699">
    <property type="component" value="Chromosome 3"/>
</dbReference>
<keyword evidence="6" id="KW-1185">Reference proteome</keyword>
<dbReference type="AlphaFoldDB" id="A0A899FWN4"/>
<keyword evidence="2 4" id="KW-0547">Nucleotide-binding</keyword>
<dbReference type="InterPro" id="IPR027417">
    <property type="entry name" value="P-loop_NTPase"/>
</dbReference>
<sequence length="205" mass="22975">MGLLISHLWNSLLGSKAISSALFIIGLDNAGRRLSHRVGKVDDIIPVAFRSSDSNSAYNWQQCRGIAIIDERVIEISNHVTLGNKNIKFVIWDLGGQTSLRQFWSTYYKSTSAVILVIDSTDKEKIVISKDELLKIMDDDNLKDSLLLVFANKQDIEDSMSPREISDFLGLVNFKDRPWHIQGCCGLTGDGLYKGLDWIVSSLNK</sequence>
<evidence type="ECO:0000313" key="6">
    <source>
        <dbReference type="Proteomes" id="UP000663699"/>
    </source>
</evidence>
<evidence type="ECO:0000256" key="3">
    <source>
        <dbReference type="ARBA" id="ARBA00023134"/>
    </source>
</evidence>
<feature type="binding site" evidence="4">
    <location>
        <begin position="152"/>
        <end position="155"/>
    </location>
    <ligand>
        <name>GTP</name>
        <dbReference type="ChEBI" id="CHEBI:37565"/>
    </ligand>
</feature>
<accession>A0A899FWN4</accession>